<evidence type="ECO:0000313" key="2">
    <source>
        <dbReference type="Proteomes" id="UP000537126"/>
    </source>
</evidence>
<keyword evidence="2" id="KW-1185">Reference proteome</keyword>
<organism evidence="1 2">
    <name type="scientific">Thermonema lapsum</name>
    <dbReference type="NCBI Taxonomy" id="28195"/>
    <lineage>
        <taxon>Bacteria</taxon>
        <taxon>Pseudomonadati</taxon>
        <taxon>Bacteroidota</taxon>
        <taxon>Cytophagia</taxon>
        <taxon>Cytophagales</taxon>
        <taxon>Thermonemataceae</taxon>
        <taxon>Thermonema</taxon>
    </lineage>
</organism>
<sequence length="134" mass="15597">MKKDIEFPSVEGVKVAIVKKENLTSEDEWYVYILNTNPYPIHTILITAKGYGEIDGEKKKTSTLRYHIEELPAGSYAMIEPIHPDVFRLYSEYWVSYYVDKQIFDKKYIFPPDSIQDAHLTLIKALNMPGILHE</sequence>
<name>A0A846MMX9_9BACT</name>
<evidence type="ECO:0000313" key="1">
    <source>
        <dbReference type="EMBL" id="NIK72811.1"/>
    </source>
</evidence>
<dbReference type="Proteomes" id="UP000537126">
    <property type="component" value="Unassembled WGS sequence"/>
</dbReference>
<dbReference type="EMBL" id="JAASRN010000001">
    <property type="protein sequence ID" value="NIK72811.1"/>
    <property type="molecule type" value="Genomic_DNA"/>
</dbReference>
<gene>
    <name evidence="1" type="ORF">FHS56_000297</name>
</gene>
<protein>
    <submittedName>
        <fullName evidence="1">Uncharacterized protein</fullName>
    </submittedName>
</protein>
<dbReference type="AlphaFoldDB" id="A0A846MMX9"/>
<comment type="caution">
    <text evidence="1">The sequence shown here is derived from an EMBL/GenBank/DDBJ whole genome shotgun (WGS) entry which is preliminary data.</text>
</comment>
<accession>A0A846MMX9</accession>
<proteinExistence type="predicted"/>
<reference evidence="1 2" key="1">
    <citation type="submission" date="2020-03" db="EMBL/GenBank/DDBJ databases">
        <title>Genomic Encyclopedia of Type Strains, Phase IV (KMG-IV): sequencing the most valuable type-strain genomes for metagenomic binning, comparative biology and taxonomic classification.</title>
        <authorList>
            <person name="Goeker M."/>
        </authorList>
    </citation>
    <scope>NUCLEOTIDE SEQUENCE [LARGE SCALE GENOMIC DNA]</scope>
    <source>
        <strain evidence="1 2">DSM 5718</strain>
    </source>
</reference>
<dbReference type="RefSeq" id="WP_166918114.1">
    <property type="nucleotide sequence ID" value="NZ_JAASRN010000001.1"/>
</dbReference>